<evidence type="ECO:0000256" key="1">
    <source>
        <dbReference type="ARBA" id="ARBA00004141"/>
    </source>
</evidence>
<proteinExistence type="inferred from homology"/>
<dbReference type="GO" id="GO:0016787">
    <property type="term" value="F:hydrolase activity"/>
    <property type="evidence" value="ECO:0007669"/>
    <property type="project" value="TreeGrafter"/>
</dbReference>
<feature type="transmembrane region" description="Helical" evidence="6">
    <location>
        <begin position="160"/>
        <end position="178"/>
    </location>
</feature>
<dbReference type="Proteomes" id="UP000294746">
    <property type="component" value="Unassembled WGS sequence"/>
</dbReference>
<dbReference type="RefSeq" id="WP_131847613.1">
    <property type="nucleotide sequence ID" value="NZ_SLXV01000002.1"/>
</dbReference>
<evidence type="ECO:0000256" key="2">
    <source>
        <dbReference type="ARBA" id="ARBA00007375"/>
    </source>
</evidence>
<reference evidence="7 8" key="1">
    <citation type="submission" date="2019-03" db="EMBL/GenBank/DDBJ databases">
        <title>Genomic Encyclopedia of Type Strains, Phase IV (KMG-IV): sequencing the most valuable type-strain genomes for metagenomic binning, comparative biology and taxonomic classification.</title>
        <authorList>
            <person name="Goeker M."/>
        </authorList>
    </citation>
    <scope>NUCLEOTIDE SEQUENCE [LARGE SCALE GENOMIC DNA]</scope>
    <source>
        <strain evidence="7 8">DSM 46831</strain>
    </source>
</reference>
<feature type="transmembrane region" description="Helical" evidence="6">
    <location>
        <begin position="105"/>
        <end position="122"/>
    </location>
</feature>
<feature type="transmembrane region" description="Helical" evidence="6">
    <location>
        <begin position="6"/>
        <end position="23"/>
    </location>
</feature>
<dbReference type="PANTHER" id="PTHR31885">
    <property type="entry name" value="GH04784P"/>
    <property type="match status" value="1"/>
</dbReference>
<keyword evidence="5 6" id="KW-0472">Membrane</keyword>
<dbReference type="Pfam" id="PF07947">
    <property type="entry name" value="YhhN"/>
    <property type="match status" value="1"/>
</dbReference>
<sequence>MTQFFLGLGSFIAVVYLFAIWFQHQKVHQILKAVPILCWSLVVGMTLSDRGSFGYYLLAGLLFSALGDLFLLNHEKHFLKGLASFFIAHVVYVVGFLAIPTNQTSFIFLGILLLIALLYMGFLRGIIMEAHSSVAFLLAVCAYILMITAMVYTAWLTGQYWLIVGSLLFYLSDFTLSWNKFVRPFKRADVVIMVTYYGAQVCLVVGYLCYIQAC</sequence>
<feature type="transmembrane region" description="Helical" evidence="6">
    <location>
        <begin position="53"/>
        <end position="71"/>
    </location>
</feature>
<comment type="caution">
    <text evidence="7">The sequence shown here is derived from an EMBL/GenBank/DDBJ whole genome shotgun (WGS) entry which is preliminary data.</text>
</comment>
<keyword evidence="8" id="KW-1185">Reference proteome</keyword>
<organism evidence="7 8">
    <name type="scientific">Baia soyae</name>
    <dbReference type="NCBI Taxonomy" id="1544746"/>
    <lineage>
        <taxon>Bacteria</taxon>
        <taxon>Bacillati</taxon>
        <taxon>Bacillota</taxon>
        <taxon>Bacilli</taxon>
        <taxon>Bacillales</taxon>
        <taxon>Thermoactinomycetaceae</taxon>
        <taxon>Baia</taxon>
    </lineage>
</organism>
<comment type="subcellular location">
    <subcellularLocation>
        <location evidence="1">Membrane</location>
        <topology evidence="1">Multi-pass membrane protein</topology>
    </subcellularLocation>
</comment>
<dbReference type="InterPro" id="IPR012506">
    <property type="entry name" value="TMEM86B-like"/>
</dbReference>
<feature type="transmembrane region" description="Helical" evidence="6">
    <location>
        <begin position="190"/>
        <end position="213"/>
    </location>
</feature>
<feature type="transmembrane region" description="Helical" evidence="6">
    <location>
        <begin position="78"/>
        <end position="99"/>
    </location>
</feature>
<gene>
    <name evidence="7" type="ORF">EDD57_102118</name>
</gene>
<evidence type="ECO:0000313" key="7">
    <source>
        <dbReference type="EMBL" id="TCP70476.1"/>
    </source>
</evidence>
<dbReference type="PANTHER" id="PTHR31885:SF6">
    <property type="entry name" value="GH04784P"/>
    <property type="match status" value="1"/>
</dbReference>
<dbReference type="GO" id="GO:0016020">
    <property type="term" value="C:membrane"/>
    <property type="evidence" value="ECO:0007669"/>
    <property type="project" value="UniProtKB-SubCell"/>
</dbReference>
<dbReference type="EMBL" id="SLXV01000002">
    <property type="protein sequence ID" value="TCP70476.1"/>
    <property type="molecule type" value="Genomic_DNA"/>
</dbReference>
<dbReference type="AlphaFoldDB" id="A0A4R2SCC4"/>
<keyword evidence="4 6" id="KW-1133">Transmembrane helix</keyword>
<evidence type="ECO:0000256" key="3">
    <source>
        <dbReference type="ARBA" id="ARBA00022692"/>
    </source>
</evidence>
<evidence type="ECO:0000256" key="6">
    <source>
        <dbReference type="SAM" id="Phobius"/>
    </source>
</evidence>
<evidence type="ECO:0000256" key="4">
    <source>
        <dbReference type="ARBA" id="ARBA00022989"/>
    </source>
</evidence>
<comment type="similarity">
    <text evidence="2">Belongs to the TMEM86 family.</text>
</comment>
<protein>
    <submittedName>
        <fullName evidence="7">Putative membrane protein YhhN</fullName>
    </submittedName>
</protein>
<evidence type="ECO:0000313" key="8">
    <source>
        <dbReference type="Proteomes" id="UP000294746"/>
    </source>
</evidence>
<feature type="transmembrane region" description="Helical" evidence="6">
    <location>
        <begin position="134"/>
        <end position="154"/>
    </location>
</feature>
<evidence type="ECO:0000256" key="5">
    <source>
        <dbReference type="ARBA" id="ARBA00023136"/>
    </source>
</evidence>
<name>A0A4R2SCC4_9BACL</name>
<accession>A0A4R2SCC4</accession>
<keyword evidence="3 6" id="KW-0812">Transmembrane</keyword>
<dbReference type="OrthoDB" id="5592477at2"/>